<feature type="chain" id="PRO_5045075703" description="Lipoprotein" evidence="1">
    <location>
        <begin position="21"/>
        <end position="142"/>
    </location>
</feature>
<gene>
    <name evidence="2" type="ORF">SJ2017_3081</name>
</gene>
<feature type="signal peptide" evidence="1">
    <location>
        <begin position="1"/>
        <end position="20"/>
    </location>
</feature>
<proteinExistence type="predicted"/>
<evidence type="ECO:0000313" key="3">
    <source>
        <dbReference type="Proteomes" id="UP000191820"/>
    </source>
</evidence>
<keyword evidence="1" id="KW-0732">Signal</keyword>
<keyword evidence="3" id="KW-1185">Reference proteome</keyword>
<sequence>MKIMALLLMMLALLQGCASSSDDEFMCGSVASYITPPTADNLYRVVVTHLDGQAVISRPYYKLTAGKHTFTLAELIESPELKVKLAARQTKKLDIVVEREQRYHLAAELKVDKTYTGLNSDYWQPVVWKQASYECVFTDKMG</sequence>
<dbReference type="EMBL" id="CP020472">
    <property type="protein sequence ID" value="ARD23352.1"/>
    <property type="molecule type" value="Genomic_DNA"/>
</dbReference>
<dbReference type="Proteomes" id="UP000191820">
    <property type="component" value="Chromosome"/>
</dbReference>
<name>A0ABN4YR58_9GAMM</name>
<dbReference type="PROSITE" id="PS51257">
    <property type="entry name" value="PROKAR_LIPOPROTEIN"/>
    <property type="match status" value="1"/>
</dbReference>
<dbReference type="RefSeq" id="WP_080916341.1">
    <property type="nucleotide sequence ID" value="NZ_CP020472.1"/>
</dbReference>
<evidence type="ECO:0008006" key="4">
    <source>
        <dbReference type="Google" id="ProtNLM"/>
    </source>
</evidence>
<evidence type="ECO:0000313" key="2">
    <source>
        <dbReference type="EMBL" id="ARD23352.1"/>
    </source>
</evidence>
<reference evidence="2 3" key="1">
    <citation type="submission" date="2017-03" db="EMBL/GenBank/DDBJ databases">
        <title>Genome sequencing of Shewanella japonica KCTC 22435.</title>
        <authorList>
            <person name="Kim K.M."/>
        </authorList>
    </citation>
    <scope>NUCLEOTIDE SEQUENCE [LARGE SCALE GENOMIC DNA]</scope>
    <source>
        <strain evidence="2 3">KCTC 22435</strain>
    </source>
</reference>
<protein>
    <recommendedName>
        <fullName evidence="4">Lipoprotein</fullName>
    </recommendedName>
</protein>
<accession>A0ABN4YR58</accession>
<organism evidence="2 3">
    <name type="scientific">Shewanella japonica</name>
    <dbReference type="NCBI Taxonomy" id="93973"/>
    <lineage>
        <taxon>Bacteria</taxon>
        <taxon>Pseudomonadati</taxon>
        <taxon>Pseudomonadota</taxon>
        <taxon>Gammaproteobacteria</taxon>
        <taxon>Alteromonadales</taxon>
        <taxon>Shewanellaceae</taxon>
        <taxon>Shewanella</taxon>
    </lineage>
</organism>
<evidence type="ECO:0000256" key="1">
    <source>
        <dbReference type="SAM" id="SignalP"/>
    </source>
</evidence>